<protein>
    <submittedName>
        <fullName evidence="9">ABC transporter, permease protein</fullName>
    </submittedName>
</protein>
<evidence type="ECO:0000256" key="1">
    <source>
        <dbReference type="ARBA" id="ARBA00004651"/>
    </source>
</evidence>
<dbReference type="CDD" id="cd06261">
    <property type="entry name" value="TM_PBP2"/>
    <property type="match status" value="1"/>
</dbReference>
<keyword evidence="5 7" id="KW-1133">Transmembrane helix</keyword>
<evidence type="ECO:0000256" key="4">
    <source>
        <dbReference type="ARBA" id="ARBA00022692"/>
    </source>
</evidence>
<comment type="caution">
    <text evidence="9">The sequence shown here is derived from an EMBL/GenBank/DDBJ whole genome shotgun (WGS) entry which is preliminary data.</text>
</comment>
<dbReference type="InterPro" id="IPR000515">
    <property type="entry name" value="MetI-like"/>
</dbReference>
<evidence type="ECO:0000256" key="3">
    <source>
        <dbReference type="ARBA" id="ARBA00022475"/>
    </source>
</evidence>
<dbReference type="InterPro" id="IPR035906">
    <property type="entry name" value="MetI-like_sf"/>
</dbReference>
<dbReference type="InterPro" id="IPR051322">
    <property type="entry name" value="AA_ABC_Transporter_Permease"/>
</dbReference>
<organism evidence="9 10">
    <name type="scientific">Pyramidobacter piscolens W5455</name>
    <dbReference type="NCBI Taxonomy" id="352165"/>
    <lineage>
        <taxon>Bacteria</taxon>
        <taxon>Thermotogati</taxon>
        <taxon>Synergistota</taxon>
        <taxon>Synergistia</taxon>
        <taxon>Synergistales</taxon>
        <taxon>Dethiosulfovibrionaceae</taxon>
        <taxon>Pyramidobacter</taxon>
    </lineage>
</organism>
<evidence type="ECO:0000259" key="8">
    <source>
        <dbReference type="PROSITE" id="PS50928"/>
    </source>
</evidence>
<dbReference type="Pfam" id="PF00528">
    <property type="entry name" value="BPD_transp_1"/>
    <property type="match status" value="1"/>
</dbReference>
<accession>A0ABM9ZY61</accession>
<dbReference type="Gene3D" id="1.10.3720.10">
    <property type="entry name" value="MetI-like"/>
    <property type="match status" value="1"/>
</dbReference>
<gene>
    <name evidence="9" type="ORF">HMPREF7215_1428</name>
</gene>
<dbReference type="Proteomes" id="UP000006462">
    <property type="component" value="Unassembled WGS sequence"/>
</dbReference>
<comment type="subcellular location">
    <subcellularLocation>
        <location evidence="1 7">Cell membrane</location>
        <topology evidence="1 7">Multi-pass membrane protein</topology>
    </subcellularLocation>
</comment>
<evidence type="ECO:0000256" key="5">
    <source>
        <dbReference type="ARBA" id="ARBA00022989"/>
    </source>
</evidence>
<feature type="transmembrane region" description="Helical" evidence="7">
    <location>
        <begin position="175"/>
        <end position="194"/>
    </location>
</feature>
<keyword evidence="6 7" id="KW-0472">Membrane</keyword>
<keyword evidence="2 7" id="KW-0813">Transport</keyword>
<dbReference type="GeneID" id="90985122"/>
<evidence type="ECO:0000313" key="10">
    <source>
        <dbReference type="Proteomes" id="UP000006462"/>
    </source>
</evidence>
<feature type="transmembrane region" description="Helical" evidence="7">
    <location>
        <begin position="64"/>
        <end position="88"/>
    </location>
</feature>
<dbReference type="PROSITE" id="PS50928">
    <property type="entry name" value="ABC_TM1"/>
    <property type="match status" value="1"/>
</dbReference>
<evidence type="ECO:0000256" key="7">
    <source>
        <dbReference type="RuleBase" id="RU363032"/>
    </source>
</evidence>
<dbReference type="RefSeq" id="WP_009163735.1">
    <property type="nucleotide sequence ID" value="NZ_ADFP01000015.1"/>
</dbReference>
<comment type="similarity">
    <text evidence="7">Belongs to the binding-protein-dependent transport system permease family.</text>
</comment>
<feature type="transmembrane region" description="Helical" evidence="7">
    <location>
        <begin position="200"/>
        <end position="224"/>
    </location>
</feature>
<keyword evidence="4 7" id="KW-0812">Transmembrane</keyword>
<evidence type="ECO:0000313" key="9">
    <source>
        <dbReference type="EMBL" id="EFB91830.1"/>
    </source>
</evidence>
<sequence>MTEIMDHLLRGSNLVRYFPNVILPAILDTLVMVVGSAVLAIFFGILLGVVLILTDKDGLSPHPVIYAVLGRLTDIVRSFPMMILIVAIAPLTRMVIGTKVGVRAAIFAITIGSTPFATRMTENSLRTVDPKLVKAAKAFGASKLQIIFKVMMVEALPSLVSNFTIMLINMLNTTAMAGAVGAGGLGAVALTYGYQRFDLVIMYFVVALLIVLVLVIQGFGNTLYRRVK</sequence>
<evidence type="ECO:0000256" key="6">
    <source>
        <dbReference type="ARBA" id="ARBA00023136"/>
    </source>
</evidence>
<dbReference type="SUPFAM" id="SSF161098">
    <property type="entry name" value="MetI-like"/>
    <property type="match status" value="1"/>
</dbReference>
<keyword evidence="10" id="KW-1185">Reference proteome</keyword>
<feature type="domain" description="ABC transmembrane type-1" evidence="8">
    <location>
        <begin position="26"/>
        <end position="218"/>
    </location>
</feature>
<feature type="transmembrane region" description="Helical" evidence="7">
    <location>
        <begin position="21"/>
        <end position="52"/>
    </location>
</feature>
<keyword evidence="3" id="KW-1003">Cell membrane</keyword>
<reference evidence="9 10" key="1">
    <citation type="submission" date="2009-12" db="EMBL/GenBank/DDBJ databases">
        <authorList>
            <person name="Shrivastava S."/>
            <person name="Madupu R."/>
            <person name="Durkin A.S."/>
            <person name="Torralba M."/>
            <person name="Methe B."/>
            <person name="Sutton G.G."/>
            <person name="Strausberg R.L."/>
            <person name="Nelson K.E."/>
        </authorList>
    </citation>
    <scope>NUCLEOTIDE SEQUENCE [LARGE SCALE GENOMIC DNA]</scope>
    <source>
        <strain evidence="9 10">W5455</strain>
    </source>
</reference>
<evidence type="ECO:0000256" key="2">
    <source>
        <dbReference type="ARBA" id="ARBA00022448"/>
    </source>
</evidence>
<dbReference type="EMBL" id="ADFP01000015">
    <property type="protein sequence ID" value="EFB91830.1"/>
    <property type="molecule type" value="Genomic_DNA"/>
</dbReference>
<dbReference type="PANTHER" id="PTHR30450:SF1">
    <property type="entry name" value="D-METHIONINE TRANSPORT SYSTEM PERMEASE PROTEIN METI-RELATED"/>
    <property type="match status" value="1"/>
</dbReference>
<name>A0ABM9ZY61_9BACT</name>
<proteinExistence type="inferred from homology"/>
<dbReference type="PANTHER" id="PTHR30450">
    <property type="entry name" value="ABC TRANSPORTER PERMEASE"/>
    <property type="match status" value="1"/>
</dbReference>